<evidence type="ECO:0000256" key="2">
    <source>
        <dbReference type="ARBA" id="ARBA00008661"/>
    </source>
</evidence>
<keyword evidence="12" id="KW-1185">Reference proteome</keyword>
<keyword evidence="7" id="KW-1133">Transmembrane helix</keyword>
<dbReference type="GO" id="GO:0000139">
    <property type="term" value="C:Golgi membrane"/>
    <property type="evidence" value="ECO:0007669"/>
    <property type="project" value="UniProtKB-SubCell"/>
</dbReference>
<protein>
    <recommendedName>
        <fullName evidence="10">Hexosyltransferase</fullName>
        <ecNumber evidence="10">2.4.1.-</ecNumber>
    </recommendedName>
</protein>
<dbReference type="PANTHER" id="PTHR11214:SF319">
    <property type="entry name" value="HEXOSYLTRANSFERASE"/>
    <property type="match status" value="1"/>
</dbReference>
<reference evidence="13" key="1">
    <citation type="submission" date="2022-11" db="UniProtKB">
        <authorList>
            <consortium name="WormBaseParasite"/>
        </authorList>
    </citation>
    <scope>IDENTIFICATION</scope>
</reference>
<comment type="subcellular location">
    <subcellularLocation>
        <location evidence="1 10">Golgi apparatus membrane</location>
        <topology evidence="1 10">Single-pass type II membrane protein</topology>
    </subcellularLocation>
</comment>
<accession>A0A914CA74</accession>
<evidence type="ECO:0000256" key="1">
    <source>
        <dbReference type="ARBA" id="ARBA00004323"/>
    </source>
</evidence>
<dbReference type="GO" id="GO:0016758">
    <property type="term" value="F:hexosyltransferase activity"/>
    <property type="evidence" value="ECO:0007669"/>
    <property type="project" value="InterPro"/>
</dbReference>
<dbReference type="PANTHER" id="PTHR11214">
    <property type="entry name" value="BETA-1,3-N-ACETYLGLUCOSAMINYLTRANSFERASE"/>
    <property type="match status" value="1"/>
</dbReference>
<keyword evidence="4" id="KW-0808">Transferase</keyword>
<evidence type="ECO:0000256" key="3">
    <source>
        <dbReference type="ARBA" id="ARBA00022676"/>
    </source>
</evidence>
<evidence type="ECO:0000313" key="12">
    <source>
        <dbReference type="Proteomes" id="UP000887540"/>
    </source>
</evidence>
<proteinExistence type="inferred from homology"/>
<keyword evidence="8 10" id="KW-0333">Golgi apparatus</keyword>
<name>A0A914CA74_9BILA</name>
<evidence type="ECO:0000256" key="9">
    <source>
        <dbReference type="ARBA" id="ARBA00023136"/>
    </source>
</evidence>
<comment type="similarity">
    <text evidence="2 10">Belongs to the glycosyltransferase 31 family.</text>
</comment>
<evidence type="ECO:0000256" key="10">
    <source>
        <dbReference type="RuleBase" id="RU363063"/>
    </source>
</evidence>
<keyword evidence="3 10" id="KW-0328">Glycosyltransferase</keyword>
<sequence length="294" mass="33878">MGKSDDLNTDIRVSQEANKYQDVLLLDYHESYYNVSRKVFGYFRYVYDHCPNVKCVLKGDSDAIMNLSGMEKLCDVLPDEEYLVTGRRIFEPEPDRVPWTKHYVPYFVWPDNYPPFVFGFSYMFSGYGVVPKLLVTLQQETPFLNSENYRRLPEDIVFAGIIREIAHIPLNHNDGFAAGGVLSPWIYDGRPVILSTEAKDKYFTLAQISINRLENFPEYSSEECYLMSLNTTQNEPSMLQMPPLKIVPKSTTQIDFKNDGDNNQDQLDGKDSKNAIPDSDIEGVKQIIIHIFKH</sequence>
<dbReference type="AlphaFoldDB" id="A0A914CA74"/>
<keyword evidence="9" id="KW-0472">Membrane</keyword>
<organism evidence="12 13">
    <name type="scientific">Acrobeloides nanus</name>
    <dbReference type="NCBI Taxonomy" id="290746"/>
    <lineage>
        <taxon>Eukaryota</taxon>
        <taxon>Metazoa</taxon>
        <taxon>Ecdysozoa</taxon>
        <taxon>Nematoda</taxon>
        <taxon>Chromadorea</taxon>
        <taxon>Rhabditida</taxon>
        <taxon>Tylenchina</taxon>
        <taxon>Cephalobomorpha</taxon>
        <taxon>Cephaloboidea</taxon>
        <taxon>Cephalobidae</taxon>
        <taxon>Acrobeloides</taxon>
    </lineage>
</organism>
<keyword evidence="5" id="KW-0812">Transmembrane</keyword>
<evidence type="ECO:0000256" key="4">
    <source>
        <dbReference type="ARBA" id="ARBA00022679"/>
    </source>
</evidence>
<evidence type="ECO:0000313" key="13">
    <source>
        <dbReference type="WBParaSite" id="ACRNAN_Path_671.g2515.t1"/>
    </source>
</evidence>
<dbReference type="InterPro" id="IPR002659">
    <property type="entry name" value="Glyco_trans_31"/>
</dbReference>
<evidence type="ECO:0000256" key="11">
    <source>
        <dbReference type="SAM" id="MobiDB-lite"/>
    </source>
</evidence>
<evidence type="ECO:0000256" key="7">
    <source>
        <dbReference type="ARBA" id="ARBA00022989"/>
    </source>
</evidence>
<evidence type="ECO:0000256" key="5">
    <source>
        <dbReference type="ARBA" id="ARBA00022692"/>
    </source>
</evidence>
<dbReference type="Gene3D" id="3.90.550.50">
    <property type="match status" value="1"/>
</dbReference>
<dbReference type="EC" id="2.4.1.-" evidence="10"/>
<dbReference type="Pfam" id="PF01762">
    <property type="entry name" value="Galactosyl_T"/>
    <property type="match status" value="1"/>
</dbReference>
<feature type="region of interest" description="Disordered" evidence="11">
    <location>
        <begin position="253"/>
        <end position="276"/>
    </location>
</feature>
<dbReference type="GO" id="GO:0006493">
    <property type="term" value="P:protein O-linked glycosylation"/>
    <property type="evidence" value="ECO:0007669"/>
    <property type="project" value="TreeGrafter"/>
</dbReference>
<dbReference type="Proteomes" id="UP000887540">
    <property type="component" value="Unplaced"/>
</dbReference>
<dbReference type="WBParaSite" id="ACRNAN_Path_671.g2515.t1">
    <property type="protein sequence ID" value="ACRNAN_Path_671.g2515.t1"/>
    <property type="gene ID" value="ACRNAN_Path_671.g2515"/>
</dbReference>
<evidence type="ECO:0000256" key="6">
    <source>
        <dbReference type="ARBA" id="ARBA00022968"/>
    </source>
</evidence>
<evidence type="ECO:0000256" key="8">
    <source>
        <dbReference type="ARBA" id="ARBA00023034"/>
    </source>
</evidence>
<keyword evidence="6" id="KW-0735">Signal-anchor</keyword>